<name>A0A0C2EBN5_9PSED</name>
<dbReference type="OrthoDB" id="21665at2"/>
<evidence type="ECO:0000259" key="2">
    <source>
        <dbReference type="Pfam" id="PF05118"/>
    </source>
</evidence>
<comment type="caution">
    <text evidence="3">The sequence shown here is derived from an EMBL/GenBank/DDBJ whole genome shotgun (WGS) entry which is preliminary data.</text>
</comment>
<feature type="transmembrane region" description="Helical" evidence="1">
    <location>
        <begin position="243"/>
        <end position="262"/>
    </location>
</feature>
<evidence type="ECO:0000313" key="3">
    <source>
        <dbReference type="EMBL" id="KIH83289.1"/>
    </source>
</evidence>
<protein>
    <recommendedName>
        <fullName evidence="2">Aspartyl/asparaginy/proline hydroxylase domain-containing protein</fullName>
    </recommendedName>
</protein>
<evidence type="ECO:0000313" key="4">
    <source>
        <dbReference type="Proteomes" id="UP000031535"/>
    </source>
</evidence>
<dbReference type="Pfam" id="PF05118">
    <property type="entry name" value="Asp_Arg_Hydrox"/>
    <property type="match status" value="1"/>
</dbReference>
<reference evidence="3 4" key="1">
    <citation type="submission" date="2015-01" db="EMBL/GenBank/DDBJ databases">
        <title>Complete genome of Pseudomonas batumici UCM B-321 producer of the batumin antibiotic with strong antistaphilococcal and potential anticancer activity.</title>
        <authorList>
            <person name="Klochko V.V."/>
            <person name="Zelena L.B."/>
            <person name="Elena K.A."/>
            <person name="Reva O.N."/>
        </authorList>
    </citation>
    <scope>NUCLEOTIDE SEQUENCE [LARGE SCALE GENOMIC DNA]</scope>
    <source>
        <strain evidence="3 4">UCM B-321</strain>
    </source>
</reference>
<dbReference type="PATRIC" id="fig|226910.6.peg.2954"/>
<keyword evidence="1" id="KW-0472">Membrane</keyword>
<dbReference type="RefSeq" id="WP_040068068.1">
    <property type="nucleotide sequence ID" value="NZ_CP144470.1"/>
</dbReference>
<sequence>MSTRTIRKKAVSVLWVLAVLLLIYSFPKTILGFLLLVGVCGIYDFLRNGIYTAELAKKYFIGNGRNTWVLSPFNSLFDLISKPNRGVYRMQDLPQDCQRDLQQVIDKAMSHKDEIIEYLDSRMAENRRGMLFFQWYGRKIDTELDISELQQKFPYVKTVGVSVFNENRSTSFHFGPLRMMFRVLYNMAPAPHHEGVYIQCRKQKHYWHDDPLFIFDDTLLHASFNKNDAKRYCLFIDIVRPSYAPFILNGVISAFAGAAFTLRRVFYKNWKVIE</sequence>
<dbReference type="EMBL" id="JXDG01000038">
    <property type="protein sequence ID" value="KIH83289.1"/>
    <property type="molecule type" value="Genomic_DNA"/>
</dbReference>
<dbReference type="AlphaFoldDB" id="A0A0C2EBN5"/>
<feature type="domain" description="Aspartyl/asparaginy/proline hydroxylase" evidence="2">
    <location>
        <begin position="156"/>
        <end position="241"/>
    </location>
</feature>
<accession>A0A0C2EBN5</accession>
<dbReference type="Gene3D" id="2.60.120.330">
    <property type="entry name" value="B-lactam Antibiotic, Isopenicillin N Synthase, Chain"/>
    <property type="match status" value="1"/>
</dbReference>
<proteinExistence type="predicted"/>
<organism evidence="3 4">
    <name type="scientific">Pseudomonas batumici</name>
    <dbReference type="NCBI Taxonomy" id="226910"/>
    <lineage>
        <taxon>Bacteria</taxon>
        <taxon>Pseudomonadati</taxon>
        <taxon>Pseudomonadota</taxon>
        <taxon>Gammaproteobacteria</taxon>
        <taxon>Pseudomonadales</taxon>
        <taxon>Pseudomonadaceae</taxon>
        <taxon>Pseudomonas</taxon>
    </lineage>
</organism>
<gene>
    <name evidence="3" type="ORF">UCMB321_2965</name>
</gene>
<keyword evidence="4" id="KW-1185">Reference proteome</keyword>
<dbReference type="InterPro" id="IPR007803">
    <property type="entry name" value="Asp/Arg/Pro-Hydrxlase"/>
</dbReference>
<keyword evidence="1" id="KW-1133">Transmembrane helix</keyword>
<dbReference type="InterPro" id="IPR027443">
    <property type="entry name" value="IPNS-like_sf"/>
</dbReference>
<dbReference type="Proteomes" id="UP000031535">
    <property type="component" value="Unassembled WGS sequence"/>
</dbReference>
<dbReference type="STRING" id="226910.UCMB321_2965"/>
<keyword evidence="1" id="KW-0812">Transmembrane</keyword>
<evidence type="ECO:0000256" key="1">
    <source>
        <dbReference type="SAM" id="Phobius"/>
    </source>
</evidence>